<keyword evidence="2" id="KW-0238">DNA-binding</keyword>
<dbReference type="AlphaFoldDB" id="A0A419SH88"/>
<keyword evidence="6" id="KW-1185">Reference proteome</keyword>
<gene>
    <name evidence="5" type="ORF">BEP19_13115</name>
</gene>
<dbReference type="Pfam" id="PF01047">
    <property type="entry name" value="MarR"/>
    <property type="match status" value="1"/>
</dbReference>
<dbReference type="RefSeq" id="WP_170145382.1">
    <property type="nucleotide sequence ID" value="NZ_MCHY01000009.1"/>
</dbReference>
<dbReference type="Proteomes" id="UP000284219">
    <property type="component" value="Unassembled WGS sequence"/>
</dbReference>
<accession>A0A419SH88</accession>
<evidence type="ECO:0000256" key="1">
    <source>
        <dbReference type="ARBA" id="ARBA00023015"/>
    </source>
</evidence>
<evidence type="ECO:0000313" key="5">
    <source>
        <dbReference type="EMBL" id="RKD23152.1"/>
    </source>
</evidence>
<evidence type="ECO:0000259" key="4">
    <source>
        <dbReference type="PROSITE" id="PS50995"/>
    </source>
</evidence>
<comment type="caution">
    <text evidence="5">The sequence shown here is derived from an EMBL/GenBank/DDBJ whole genome shotgun (WGS) entry which is preliminary data.</text>
</comment>
<proteinExistence type="predicted"/>
<dbReference type="GO" id="GO:0003700">
    <property type="term" value="F:DNA-binding transcription factor activity"/>
    <property type="evidence" value="ECO:0007669"/>
    <property type="project" value="InterPro"/>
</dbReference>
<organism evidence="5 6">
    <name type="scientific">Ammoniphilus oxalaticus</name>
    <dbReference type="NCBI Taxonomy" id="66863"/>
    <lineage>
        <taxon>Bacteria</taxon>
        <taxon>Bacillati</taxon>
        <taxon>Bacillota</taxon>
        <taxon>Bacilli</taxon>
        <taxon>Bacillales</taxon>
        <taxon>Paenibacillaceae</taxon>
        <taxon>Aneurinibacillus group</taxon>
        <taxon>Ammoniphilus</taxon>
    </lineage>
</organism>
<evidence type="ECO:0000313" key="6">
    <source>
        <dbReference type="Proteomes" id="UP000284219"/>
    </source>
</evidence>
<dbReference type="PANTHER" id="PTHR42756:SF1">
    <property type="entry name" value="TRANSCRIPTIONAL REPRESSOR OF EMRAB OPERON"/>
    <property type="match status" value="1"/>
</dbReference>
<reference evidence="5 6" key="1">
    <citation type="submission" date="2016-08" db="EMBL/GenBank/DDBJ databases">
        <title>Novel Firmicute Genomes.</title>
        <authorList>
            <person name="Poppleton D.I."/>
            <person name="Gribaldo S."/>
        </authorList>
    </citation>
    <scope>NUCLEOTIDE SEQUENCE [LARGE SCALE GENOMIC DNA]</scope>
    <source>
        <strain evidence="5 6">RAOx-1</strain>
    </source>
</reference>
<dbReference type="PANTHER" id="PTHR42756">
    <property type="entry name" value="TRANSCRIPTIONAL REGULATOR, MARR"/>
    <property type="match status" value="1"/>
</dbReference>
<dbReference type="InterPro" id="IPR036390">
    <property type="entry name" value="WH_DNA-bd_sf"/>
</dbReference>
<evidence type="ECO:0000256" key="3">
    <source>
        <dbReference type="ARBA" id="ARBA00023163"/>
    </source>
</evidence>
<sequence>MLTNEQHLFGQFERVYWHLSKKLGSLWKQIFEERFPGSQSHMLFLLERNGAHKRMSELADALNLTPGAATTVADKLIENGYITRLRDQDDRRVVYLKITNKGKEAIRELQNEGSELMRLVFNDLSDADLTFFINCFERASRNIDDLRRGKNE</sequence>
<dbReference type="Gene3D" id="1.10.10.10">
    <property type="entry name" value="Winged helix-like DNA-binding domain superfamily/Winged helix DNA-binding domain"/>
    <property type="match status" value="1"/>
</dbReference>
<keyword evidence="1" id="KW-0805">Transcription regulation</keyword>
<evidence type="ECO:0000256" key="2">
    <source>
        <dbReference type="ARBA" id="ARBA00023125"/>
    </source>
</evidence>
<dbReference type="InterPro" id="IPR000835">
    <property type="entry name" value="HTH_MarR-typ"/>
</dbReference>
<dbReference type="GO" id="GO:0003677">
    <property type="term" value="F:DNA binding"/>
    <property type="evidence" value="ECO:0007669"/>
    <property type="project" value="UniProtKB-KW"/>
</dbReference>
<dbReference type="PROSITE" id="PS50995">
    <property type="entry name" value="HTH_MARR_2"/>
    <property type="match status" value="1"/>
</dbReference>
<feature type="domain" description="HTH marR-type" evidence="4">
    <location>
        <begin position="5"/>
        <end position="141"/>
    </location>
</feature>
<name>A0A419SH88_9BACL</name>
<dbReference type="InterPro" id="IPR036388">
    <property type="entry name" value="WH-like_DNA-bd_sf"/>
</dbReference>
<keyword evidence="3" id="KW-0804">Transcription</keyword>
<dbReference type="SUPFAM" id="SSF46785">
    <property type="entry name" value="Winged helix' DNA-binding domain"/>
    <property type="match status" value="1"/>
</dbReference>
<protein>
    <recommendedName>
        <fullName evidence="4">HTH marR-type domain-containing protein</fullName>
    </recommendedName>
</protein>
<dbReference type="SMART" id="SM00347">
    <property type="entry name" value="HTH_MARR"/>
    <property type="match status" value="1"/>
</dbReference>
<dbReference type="EMBL" id="MCHY01000009">
    <property type="protein sequence ID" value="RKD23152.1"/>
    <property type="molecule type" value="Genomic_DNA"/>
</dbReference>
<dbReference type="PRINTS" id="PR00598">
    <property type="entry name" value="HTHMARR"/>
</dbReference>